<comment type="caution">
    <text evidence="6">The sequence shown here is derived from an EMBL/GenBank/DDBJ whole genome shotgun (WGS) entry which is preliminary data.</text>
</comment>
<protein>
    <recommendedName>
        <fullName evidence="5">PNPLA domain-containing protein</fullName>
    </recommendedName>
</protein>
<evidence type="ECO:0000256" key="1">
    <source>
        <dbReference type="ARBA" id="ARBA00022801"/>
    </source>
</evidence>
<dbReference type="PANTHER" id="PTHR14226">
    <property type="entry name" value="NEUROPATHY TARGET ESTERASE/SWISS CHEESE D.MELANOGASTER"/>
    <property type="match status" value="1"/>
</dbReference>
<dbReference type="InterPro" id="IPR016035">
    <property type="entry name" value="Acyl_Trfase/lysoPLipase"/>
</dbReference>
<reference evidence="6 7" key="1">
    <citation type="submission" date="2021-11" db="EMBL/GenBank/DDBJ databases">
        <authorList>
            <person name="Depoorter E."/>
        </authorList>
    </citation>
    <scope>NUCLEOTIDE SEQUENCE [LARGE SCALE GENOMIC DNA]</scope>
    <source>
        <strain evidence="6 7">LMG 24289</strain>
    </source>
</reference>
<evidence type="ECO:0000256" key="4">
    <source>
        <dbReference type="PROSITE-ProRule" id="PRU01161"/>
    </source>
</evidence>
<evidence type="ECO:0000259" key="5">
    <source>
        <dbReference type="PROSITE" id="PS51635"/>
    </source>
</evidence>
<dbReference type="RefSeq" id="WP_230097299.1">
    <property type="nucleotide sequence ID" value="NZ_CAKKNS010000007.1"/>
</dbReference>
<feature type="domain" description="PNPLA" evidence="5">
    <location>
        <begin position="133"/>
        <end position="311"/>
    </location>
</feature>
<feature type="short sequence motif" description="GXSXG" evidence="4">
    <location>
        <begin position="164"/>
        <end position="168"/>
    </location>
</feature>
<accession>A0ABM8Z7D3</accession>
<dbReference type="EMBL" id="CAKKNS010000007">
    <property type="protein sequence ID" value="CAH0417273.1"/>
    <property type="molecule type" value="Genomic_DNA"/>
</dbReference>
<evidence type="ECO:0000313" key="6">
    <source>
        <dbReference type="EMBL" id="CAH0417273.1"/>
    </source>
</evidence>
<organism evidence="6 7">
    <name type="scientific">Periweissella fabaria</name>
    <dbReference type="NCBI Taxonomy" id="546157"/>
    <lineage>
        <taxon>Bacteria</taxon>
        <taxon>Bacillati</taxon>
        <taxon>Bacillota</taxon>
        <taxon>Bacilli</taxon>
        <taxon>Lactobacillales</taxon>
        <taxon>Lactobacillaceae</taxon>
        <taxon>Periweissella</taxon>
    </lineage>
</organism>
<feature type="active site" description="Nucleophile" evidence="4">
    <location>
        <position position="166"/>
    </location>
</feature>
<dbReference type="InterPro" id="IPR002641">
    <property type="entry name" value="PNPLA_dom"/>
</dbReference>
<dbReference type="Pfam" id="PF01734">
    <property type="entry name" value="Patatin"/>
    <property type="match status" value="1"/>
</dbReference>
<proteinExistence type="predicted"/>
<keyword evidence="7" id="KW-1185">Reference proteome</keyword>
<evidence type="ECO:0000313" key="7">
    <source>
        <dbReference type="Proteomes" id="UP000789707"/>
    </source>
</evidence>
<dbReference type="PROSITE" id="PS51635">
    <property type="entry name" value="PNPLA"/>
    <property type="match status" value="1"/>
</dbReference>
<dbReference type="Proteomes" id="UP000789707">
    <property type="component" value="Unassembled WGS sequence"/>
</dbReference>
<keyword evidence="3 4" id="KW-0443">Lipid metabolism</keyword>
<feature type="active site" description="Proton acceptor" evidence="4">
    <location>
        <position position="298"/>
    </location>
</feature>
<keyword evidence="1 4" id="KW-0378">Hydrolase</keyword>
<sequence>MKVFQSNQNIKQLTDFTQLVAFNLDNEVARFKYKQQPLNQRYQQYIVVEQRKIVALLIVDTKQSLRVIRHGLIRIGTDKPMVFNALSTHFQSLRWYGVEYQLISNWDEHYLLQRGFDAHGTCFTKIYTYPKYFIFGGGGAHGAFQTGAFDVLKAAGIVPDVIIGVSVGAITGMSLMHLDSTTAHEVWDYLTTEHVYGVSEIGVTREKFTRTMVNQLLSRDFKSKRALYDLFLPVATRELEHPSVKFMLVTTNAKTLTQKIVAVNDQMTPSELASWVVASSAFYPVVAPMEIAGEMYIDGGYSNDVPINEAIKLGAKDIYVIDIQGMGRSQKYQVPKDVKIHWIKTKWDLGPMLDFNPQKSQDNLKLGNLEAQKFLGKLSGGRYFFTTRPNFNAFNWSNLAICFEQTPFTRKFVPLLNNPMVEYLLRTKIGKFMGQKVAVERLSGQMLVEYCAFLLDVQPTTTYTYETFVAAIKRHGTYEQLVTKFNLPSGEWSMTYVYQHPEVILIAVVYLLDKWQKNEKNTKVSHKNSAK</sequence>
<gene>
    <name evidence="6" type="ORF">WFA24289_01605</name>
</gene>
<evidence type="ECO:0000256" key="3">
    <source>
        <dbReference type="ARBA" id="ARBA00023098"/>
    </source>
</evidence>
<dbReference type="SUPFAM" id="SSF52151">
    <property type="entry name" value="FabD/lysophospholipase-like"/>
    <property type="match status" value="1"/>
</dbReference>
<evidence type="ECO:0000256" key="2">
    <source>
        <dbReference type="ARBA" id="ARBA00022963"/>
    </source>
</evidence>
<dbReference type="PANTHER" id="PTHR14226:SF57">
    <property type="entry name" value="BLR7027 PROTEIN"/>
    <property type="match status" value="1"/>
</dbReference>
<keyword evidence="2 4" id="KW-0442">Lipid degradation</keyword>
<feature type="short sequence motif" description="GXGXXG" evidence="4">
    <location>
        <begin position="137"/>
        <end position="142"/>
    </location>
</feature>
<dbReference type="InterPro" id="IPR050301">
    <property type="entry name" value="NTE"/>
</dbReference>
<dbReference type="Gene3D" id="3.40.1090.10">
    <property type="entry name" value="Cytosolic phospholipase A2 catalytic domain"/>
    <property type="match status" value="2"/>
</dbReference>
<name>A0ABM8Z7D3_9LACO</name>
<feature type="short sequence motif" description="DGA/G" evidence="4">
    <location>
        <begin position="298"/>
        <end position="300"/>
    </location>
</feature>